<name>A0ACA9M8Z4_9GLOM</name>
<proteinExistence type="predicted"/>
<evidence type="ECO:0000313" key="2">
    <source>
        <dbReference type="Proteomes" id="UP000789920"/>
    </source>
</evidence>
<dbReference type="EMBL" id="CAJVQC010006517">
    <property type="protein sequence ID" value="CAG8567852.1"/>
    <property type="molecule type" value="Genomic_DNA"/>
</dbReference>
<dbReference type="Proteomes" id="UP000789920">
    <property type="component" value="Unassembled WGS sequence"/>
</dbReference>
<protein>
    <submittedName>
        <fullName evidence="1">20596_t:CDS:1</fullName>
    </submittedName>
</protein>
<comment type="caution">
    <text evidence="1">The sequence shown here is derived from an EMBL/GenBank/DDBJ whole genome shotgun (WGS) entry which is preliminary data.</text>
</comment>
<sequence>LQVQANQNLNISNNNILTFENKLDLLTKVIFKEQRKLNYSIELDPDKFLKLITQSNFQLNRFFDKIFNALSPKNRNQQTRENDKKSAVRFCYLFAEVQNKFANELKIEIGLYLLASGCIDIRSLLTGYHSLFLSTLNQCDLCKQIFLESNESNSIILICRHGYHLDCYKKIDNRCEYCIQYYKKRVFDNVKSFIETLENNKKEIIEDDNENNETNENNKNDENDEYFLSEQDSINIKYQNAILNVQNW</sequence>
<reference evidence="1" key="1">
    <citation type="submission" date="2021-06" db="EMBL/GenBank/DDBJ databases">
        <authorList>
            <person name="Kallberg Y."/>
            <person name="Tangrot J."/>
            <person name="Rosling A."/>
        </authorList>
    </citation>
    <scope>NUCLEOTIDE SEQUENCE</scope>
    <source>
        <strain evidence="1">MA461A</strain>
    </source>
</reference>
<feature type="non-terminal residue" evidence="1">
    <location>
        <position position="1"/>
    </location>
</feature>
<evidence type="ECO:0000313" key="1">
    <source>
        <dbReference type="EMBL" id="CAG8567852.1"/>
    </source>
</evidence>
<organism evidence="1 2">
    <name type="scientific">Racocetra persica</name>
    <dbReference type="NCBI Taxonomy" id="160502"/>
    <lineage>
        <taxon>Eukaryota</taxon>
        <taxon>Fungi</taxon>
        <taxon>Fungi incertae sedis</taxon>
        <taxon>Mucoromycota</taxon>
        <taxon>Glomeromycotina</taxon>
        <taxon>Glomeromycetes</taxon>
        <taxon>Diversisporales</taxon>
        <taxon>Gigasporaceae</taxon>
        <taxon>Racocetra</taxon>
    </lineage>
</organism>
<keyword evidence="2" id="KW-1185">Reference proteome</keyword>
<accession>A0ACA9M8Z4</accession>
<gene>
    <name evidence="1" type="ORF">RPERSI_LOCUS4631</name>
</gene>